<dbReference type="SUPFAM" id="SSF55781">
    <property type="entry name" value="GAF domain-like"/>
    <property type="match status" value="1"/>
</dbReference>
<dbReference type="AlphaFoldDB" id="A0A951UQI4"/>
<evidence type="ECO:0000313" key="3">
    <source>
        <dbReference type="Proteomes" id="UP000757435"/>
    </source>
</evidence>
<sequence>MPKLPIALEEIFNQGNPDQICTALMPALCQALNCDRCFLYLRHPQTGQGRITHCYSRSPDFPDLTGSTWIEEGDVAAKDPLMAIAFRTSEAVFVEDIETAGAEVVNLTYEQEGFGHRALIHAPIYYEDQLYGILEPCVFGHPRIWTEDDRQITALVQEKLGDLIPSLL</sequence>
<accession>A0A951UQI4</accession>
<dbReference type="EMBL" id="JAHHHD010000052">
    <property type="protein sequence ID" value="MBW4661999.1"/>
    <property type="molecule type" value="Genomic_DNA"/>
</dbReference>
<dbReference type="Proteomes" id="UP000757435">
    <property type="component" value="Unassembled WGS sequence"/>
</dbReference>
<name>A0A951UQI4_9CYAN</name>
<dbReference type="Pfam" id="PF01590">
    <property type="entry name" value="GAF"/>
    <property type="match status" value="1"/>
</dbReference>
<evidence type="ECO:0000259" key="1">
    <source>
        <dbReference type="SMART" id="SM00065"/>
    </source>
</evidence>
<dbReference type="Gene3D" id="3.30.450.40">
    <property type="match status" value="1"/>
</dbReference>
<dbReference type="InterPro" id="IPR003018">
    <property type="entry name" value="GAF"/>
</dbReference>
<evidence type="ECO:0000313" key="2">
    <source>
        <dbReference type="EMBL" id="MBW4661999.1"/>
    </source>
</evidence>
<dbReference type="SMART" id="SM00065">
    <property type="entry name" value="GAF"/>
    <property type="match status" value="1"/>
</dbReference>
<reference evidence="2" key="2">
    <citation type="journal article" date="2022" name="Microbiol. Resour. Announc.">
        <title>Metagenome Sequencing to Explore Phylogenomics of Terrestrial Cyanobacteria.</title>
        <authorList>
            <person name="Ward R.D."/>
            <person name="Stajich J.E."/>
            <person name="Johansen J.R."/>
            <person name="Huntemann M."/>
            <person name="Clum A."/>
            <person name="Foster B."/>
            <person name="Foster B."/>
            <person name="Roux S."/>
            <person name="Palaniappan K."/>
            <person name="Varghese N."/>
            <person name="Mukherjee S."/>
            <person name="Reddy T.B.K."/>
            <person name="Daum C."/>
            <person name="Copeland A."/>
            <person name="Chen I.A."/>
            <person name="Ivanova N.N."/>
            <person name="Kyrpides N.C."/>
            <person name="Shapiro N."/>
            <person name="Eloe-Fadrosh E.A."/>
            <person name="Pietrasiak N."/>
        </authorList>
    </citation>
    <scope>NUCLEOTIDE SEQUENCE</scope>
    <source>
        <strain evidence="2">UHER 2000/2452</strain>
    </source>
</reference>
<organism evidence="2 3">
    <name type="scientific">Drouetiella hepatica Uher 2000/2452</name>
    <dbReference type="NCBI Taxonomy" id="904376"/>
    <lineage>
        <taxon>Bacteria</taxon>
        <taxon>Bacillati</taxon>
        <taxon>Cyanobacteriota</taxon>
        <taxon>Cyanophyceae</taxon>
        <taxon>Oculatellales</taxon>
        <taxon>Oculatellaceae</taxon>
        <taxon>Drouetiella</taxon>
    </lineage>
</organism>
<comment type="caution">
    <text evidence="2">The sequence shown here is derived from an EMBL/GenBank/DDBJ whole genome shotgun (WGS) entry which is preliminary data.</text>
</comment>
<reference evidence="2" key="1">
    <citation type="submission" date="2021-05" db="EMBL/GenBank/DDBJ databases">
        <authorList>
            <person name="Pietrasiak N."/>
            <person name="Ward R."/>
            <person name="Stajich J.E."/>
            <person name="Kurbessoian T."/>
        </authorList>
    </citation>
    <scope>NUCLEOTIDE SEQUENCE</scope>
    <source>
        <strain evidence="2">UHER 2000/2452</strain>
    </source>
</reference>
<proteinExistence type="predicted"/>
<protein>
    <submittedName>
        <fullName evidence="2">GAF domain-containing protein</fullName>
    </submittedName>
</protein>
<dbReference type="InterPro" id="IPR029016">
    <property type="entry name" value="GAF-like_dom_sf"/>
</dbReference>
<gene>
    <name evidence="2" type="ORF">KME15_25340</name>
</gene>
<feature type="domain" description="GAF" evidence="1">
    <location>
        <begin position="16"/>
        <end position="168"/>
    </location>
</feature>